<keyword evidence="12" id="KW-1185">Reference proteome</keyword>
<protein>
    <recommendedName>
        <fullName evidence="9">RNA-dependent RNA polymerase</fullName>
        <ecNumber evidence="9">2.7.7.48</ecNumber>
    </recommendedName>
</protein>
<organism evidence="11 12">
    <name type="scientific">Triticum turgidum subsp. durum</name>
    <name type="common">Durum wheat</name>
    <name type="synonym">Triticum durum</name>
    <dbReference type="NCBI Taxonomy" id="4567"/>
    <lineage>
        <taxon>Eukaryota</taxon>
        <taxon>Viridiplantae</taxon>
        <taxon>Streptophyta</taxon>
        <taxon>Embryophyta</taxon>
        <taxon>Tracheophyta</taxon>
        <taxon>Spermatophyta</taxon>
        <taxon>Magnoliopsida</taxon>
        <taxon>Liliopsida</taxon>
        <taxon>Poales</taxon>
        <taxon>Poaceae</taxon>
        <taxon>BOP clade</taxon>
        <taxon>Pooideae</taxon>
        <taxon>Triticodae</taxon>
        <taxon>Triticeae</taxon>
        <taxon>Triticinae</taxon>
        <taxon>Triticum</taxon>
    </lineage>
</organism>
<name>A0A9R0Y5J6_TRITD</name>
<dbReference type="AlphaFoldDB" id="A0A9R0Y5J6"/>
<feature type="domain" description="RRM" evidence="10">
    <location>
        <begin position="4"/>
        <end position="88"/>
    </location>
</feature>
<dbReference type="Pfam" id="PF26250">
    <property type="entry name" value="RRM_RdRP1_2"/>
    <property type="match status" value="1"/>
</dbReference>
<dbReference type="Gene3D" id="3.30.70.330">
    <property type="match status" value="1"/>
</dbReference>
<evidence type="ECO:0000256" key="8">
    <source>
        <dbReference type="PROSITE-ProRule" id="PRU00176"/>
    </source>
</evidence>
<dbReference type="InterPro" id="IPR058763">
    <property type="entry name" value="RRM_RDR1/2-like"/>
</dbReference>
<keyword evidence="5 8" id="KW-0694">RNA-binding</keyword>
<dbReference type="EC" id="2.7.7.48" evidence="9"/>
<dbReference type="Gramene" id="TRITD6Av1G185520.4">
    <property type="protein sequence ID" value="TRITD6Av1G185520.4"/>
    <property type="gene ID" value="TRITD6Av1G185520"/>
</dbReference>
<dbReference type="Pfam" id="PF05183">
    <property type="entry name" value="RdRP"/>
    <property type="match status" value="1"/>
</dbReference>
<evidence type="ECO:0000256" key="7">
    <source>
        <dbReference type="ARBA" id="ARBA00048744"/>
    </source>
</evidence>
<dbReference type="InterPro" id="IPR058752">
    <property type="entry name" value="RDRP_C_head"/>
</dbReference>
<dbReference type="GO" id="GO:0031380">
    <property type="term" value="C:nuclear RNA-directed RNA polymerase complex"/>
    <property type="evidence" value="ECO:0007669"/>
    <property type="project" value="TreeGrafter"/>
</dbReference>
<evidence type="ECO:0000256" key="9">
    <source>
        <dbReference type="RuleBase" id="RU363098"/>
    </source>
</evidence>
<dbReference type="Pfam" id="PF26252">
    <property type="entry name" value="RdRP_helical"/>
    <property type="match status" value="1"/>
</dbReference>
<dbReference type="InterPro" id="IPR007855">
    <property type="entry name" value="RDRP"/>
</dbReference>
<keyword evidence="4 9" id="KW-0548">Nucleotidyltransferase</keyword>
<evidence type="ECO:0000313" key="12">
    <source>
        <dbReference type="Proteomes" id="UP000324705"/>
    </source>
</evidence>
<evidence type="ECO:0000256" key="1">
    <source>
        <dbReference type="ARBA" id="ARBA00005762"/>
    </source>
</evidence>
<dbReference type="Pfam" id="PF26253">
    <property type="entry name" value="RdRP_head"/>
    <property type="match status" value="1"/>
</dbReference>
<comment type="catalytic activity">
    <reaction evidence="7 9">
        <text>RNA(n) + a ribonucleoside 5'-triphosphate = RNA(n+1) + diphosphate</text>
        <dbReference type="Rhea" id="RHEA:21248"/>
        <dbReference type="Rhea" id="RHEA-COMP:14527"/>
        <dbReference type="Rhea" id="RHEA-COMP:17342"/>
        <dbReference type="ChEBI" id="CHEBI:33019"/>
        <dbReference type="ChEBI" id="CHEBI:61557"/>
        <dbReference type="ChEBI" id="CHEBI:140395"/>
        <dbReference type="EC" id="2.7.7.48"/>
    </reaction>
</comment>
<dbReference type="InterPro" id="IPR057590">
    <property type="entry name" value="PH_RDR1/2-like"/>
</dbReference>
<evidence type="ECO:0000256" key="4">
    <source>
        <dbReference type="ARBA" id="ARBA00022695"/>
    </source>
</evidence>
<dbReference type="GO" id="GO:0003723">
    <property type="term" value="F:RNA binding"/>
    <property type="evidence" value="ECO:0007669"/>
    <property type="project" value="UniProtKB-UniRule"/>
</dbReference>
<sequence>MGGKTIQVSGFPSTVNADHVKDLLEKIVGTGNVFAIKLRPPKNISANSKSFAIVQFQSEAHASLVLNAARRNALRSGSNHLKARYAERDIVPRPRTTIFNLQDATLHFGCLLREKVLSVLWSGTNVSVEFGFAMKRIDFCLIYNSKKYKLELSYESIWEIQLHRPPGLQKKFLLIQLFLFIESSEIFVNLSWRNVSVSQVQAAPKIYEQNIRRSGSMYDDPLFNYSRDDTDDQWTRTTDFTPSASIGQSYILCLELPHICYLPNIREYFVYYEVHDDVFHLQRGHSYSSNTCFVPVVKSHHFTDVPYEILFKINHLVQNGTLSGPTLDDNFYRLVSPGYECIDHIKRALEKMSYLKKTCLNPTKWLSEQYKKNRRSRYMLKSPNITLDDDGLVYVYRVQITPAKVYFYGPEINVSNRVVRHYAADLDNFLRISFVDEDCEKLRSTDLSQRSAPGNNTRRTALYNRVLSVLSNGITIGDKHFDFLAFSSSQLRDNSAWMFASRTGLSASDIREWMGDFRNIRNVAKYAARLGQSFSSSTETLKVHKYEVKEAPDVTNGTKYVFSDGIGTISADFADEVSKKCNLTCFTPSAFQIRYGGYKGVVAIDPTSRWKLSLRKSMSKFQSENITLDVLAYSKYQPCFLNRQLITLLSTLGVRDSIFELKQQEAVKQLNRMVAEPQAAIDAIELMPMGEVTNVVKELLLCGYQPDLEPYVSMLLQTFRASKLLELKTRSRIFVPKGRAMMGCLDETRTLEYGQVFIQVSNSADNRGKSIVTGKVVVAKNPCIHPGDIRILQAVQSPLLGHMVNCVVFPQLGPRQVFSNAFFYVFQPHPNECSGSDLDGDIYFVSWDPDLIPTRMVAPMDYTPAPTETLDHDVMIEEVHEYFTNYIVNESLGIIANAHVVFADREILKAESTPCIKLAELFSIAVDYPKTGVPAQIPPELHAKEYPDFMEKLDRATYVSKGVIGKLYREIKKQNPHIGHFTKDVARRSYDTDLIVDGYQDYITEAVWFKEQYDFKLGNLMEHYGINSEAEIISGCILKMANNFTKKNDADAIRLAVKSLRKEARSWFSEMGSDESGGGHEASDAKASAWYHVTYHPEYWGCYNEGYDHRPHFISFPCLDDEEWEVRFHFLDRDNLKRTICLSDITFWNLIALIEVEGYSSRDFMYYVRDPGVGVSGMEELTDDDKVEKMLDDIASKGKNVINITVMRSDAPRPVDLNIGHAYEEQVSLSEIGVPVVYEVDNSGVLFPSPMK</sequence>
<dbReference type="InterPro" id="IPR000504">
    <property type="entry name" value="RRM_dom"/>
</dbReference>
<evidence type="ECO:0000256" key="6">
    <source>
        <dbReference type="ARBA" id="ARBA00023158"/>
    </source>
</evidence>
<accession>A0A9R0Y5J6</accession>
<proteinExistence type="inferred from homology"/>
<dbReference type="Proteomes" id="UP000324705">
    <property type="component" value="Chromosome 6A"/>
</dbReference>
<dbReference type="PANTHER" id="PTHR23079:SF50">
    <property type="entry name" value="RNA-DEPENDENT RNA POLYMERASE"/>
    <property type="match status" value="1"/>
</dbReference>
<evidence type="ECO:0000256" key="5">
    <source>
        <dbReference type="ARBA" id="ARBA00022884"/>
    </source>
</evidence>
<dbReference type="GO" id="GO:0003968">
    <property type="term" value="F:RNA-directed RNA polymerase activity"/>
    <property type="evidence" value="ECO:0007669"/>
    <property type="project" value="UniProtKB-KW"/>
</dbReference>
<dbReference type="InterPro" id="IPR035979">
    <property type="entry name" value="RBD_domain_sf"/>
</dbReference>
<dbReference type="InterPro" id="IPR012677">
    <property type="entry name" value="Nucleotide-bd_a/b_plait_sf"/>
</dbReference>
<dbReference type="InterPro" id="IPR057596">
    <property type="entry name" value="RDRP_core"/>
</dbReference>
<comment type="similarity">
    <text evidence="1 9">Belongs to the RdRP family.</text>
</comment>
<dbReference type="SUPFAM" id="SSF54928">
    <property type="entry name" value="RNA-binding domain, RBD"/>
    <property type="match status" value="1"/>
</dbReference>
<dbReference type="PROSITE" id="PS50102">
    <property type="entry name" value="RRM"/>
    <property type="match status" value="1"/>
</dbReference>
<dbReference type="CDD" id="cd00590">
    <property type="entry name" value="RRM_SF"/>
    <property type="match status" value="1"/>
</dbReference>
<evidence type="ECO:0000256" key="3">
    <source>
        <dbReference type="ARBA" id="ARBA00022679"/>
    </source>
</evidence>
<reference evidence="11 12" key="1">
    <citation type="submission" date="2017-09" db="EMBL/GenBank/DDBJ databases">
        <authorList>
            <consortium name="International Durum Wheat Genome Sequencing Consortium (IDWGSC)"/>
            <person name="Milanesi L."/>
        </authorList>
    </citation>
    <scope>NUCLEOTIDE SEQUENCE [LARGE SCALE GENOMIC DNA]</scope>
    <source>
        <strain evidence="12">cv. Svevo</strain>
    </source>
</reference>
<dbReference type="OMA" id="KYQPGFL"/>
<evidence type="ECO:0000256" key="2">
    <source>
        <dbReference type="ARBA" id="ARBA00022484"/>
    </source>
</evidence>
<evidence type="ECO:0000259" key="10">
    <source>
        <dbReference type="PROSITE" id="PS50102"/>
    </source>
</evidence>
<dbReference type="EMBL" id="LT934121">
    <property type="protein sequence ID" value="VAI49174.1"/>
    <property type="molecule type" value="Genomic_DNA"/>
</dbReference>
<dbReference type="InterPro" id="IPR058751">
    <property type="entry name" value="RDRP_helical"/>
</dbReference>
<dbReference type="PANTHER" id="PTHR23079">
    <property type="entry name" value="RNA-DEPENDENT RNA POLYMERASE"/>
    <property type="match status" value="1"/>
</dbReference>
<gene>
    <name evidence="11" type="ORF">TRITD_6Av1G185520</name>
</gene>
<keyword evidence="2 9" id="KW-0696">RNA-directed RNA polymerase</keyword>
<keyword evidence="3 9" id="KW-0808">Transferase</keyword>
<evidence type="ECO:0000313" key="11">
    <source>
        <dbReference type="EMBL" id="VAI49174.1"/>
    </source>
</evidence>
<comment type="function">
    <text evidence="9">Probably involved in the RNA silencing pathway and required for the generation of small interfering RNAs (siRNAs).</text>
</comment>
<keyword evidence="6 9" id="KW-0943">RNA-mediated gene silencing</keyword>
<dbReference type="GO" id="GO:0030422">
    <property type="term" value="P:siRNA processing"/>
    <property type="evidence" value="ECO:0007669"/>
    <property type="project" value="TreeGrafter"/>
</dbReference>
<dbReference type="Pfam" id="PF24823">
    <property type="entry name" value="PH_RDR2"/>
    <property type="match status" value="1"/>
</dbReference>